<evidence type="ECO:0000313" key="5">
    <source>
        <dbReference type="EMBL" id="PWI66082.1"/>
    </source>
</evidence>
<accession>A0A2U3DV05</accession>
<dbReference type="PANTHER" id="PTHR45348">
    <property type="entry name" value="HYPOTHETICAL OXIDOREDUCTASE (EUROFUNG)"/>
    <property type="match status" value="1"/>
</dbReference>
<dbReference type="Pfam" id="PF00107">
    <property type="entry name" value="ADH_zinc_N"/>
    <property type="match status" value="1"/>
</dbReference>
<dbReference type="InterPro" id="IPR013149">
    <property type="entry name" value="ADH-like_C"/>
</dbReference>
<dbReference type="InterPro" id="IPR047122">
    <property type="entry name" value="Trans-enoyl_RdTase-like"/>
</dbReference>
<reference evidence="4" key="3">
    <citation type="submission" date="2023-11" db="EMBL/GenBank/DDBJ databases">
        <authorList>
            <person name="Beijen E."/>
            <person name="Ohm R.A."/>
        </authorList>
    </citation>
    <scope>NUCLEOTIDE SEQUENCE</scope>
    <source>
        <strain evidence="4">CBS 150709</strain>
    </source>
</reference>
<evidence type="ECO:0000313" key="7">
    <source>
        <dbReference type="Proteomes" id="UP001287286"/>
    </source>
</evidence>
<evidence type="ECO:0000313" key="6">
    <source>
        <dbReference type="Proteomes" id="UP000245956"/>
    </source>
</evidence>
<dbReference type="GO" id="GO:0016651">
    <property type="term" value="F:oxidoreductase activity, acting on NAD(P)H"/>
    <property type="evidence" value="ECO:0007669"/>
    <property type="project" value="InterPro"/>
</dbReference>
<dbReference type="CDD" id="cd08249">
    <property type="entry name" value="enoyl_reductase_like"/>
    <property type="match status" value="1"/>
</dbReference>
<dbReference type="SMART" id="SM00829">
    <property type="entry name" value="PKS_ER"/>
    <property type="match status" value="1"/>
</dbReference>
<dbReference type="Proteomes" id="UP000245956">
    <property type="component" value="Unassembled WGS sequence"/>
</dbReference>
<dbReference type="InterPro" id="IPR013154">
    <property type="entry name" value="ADH-like_N"/>
</dbReference>
<dbReference type="SUPFAM" id="SSF50129">
    <property type="entry name" value="GroES-like"/>
    <property type="match status" value="1"/>
</dbReference>
<keyword evidence="7" id="KW-1185">Reference proteome</keyword>
<dbReference type="SUPFAM" id="SSF51735">
    <property type="entry name" value="NAD(P)-binding Rossmann-fold domains"/>
    <property type="match status" value="1"/>
</dbReference>
<dbReference type="InterPro" id="IPR036291">
    <property type="entry name" value="NAD(P)-bd_dom_sf"/>
</dbReference>
<evidence type="ECO:0000256" key="2">
    <source>
        <dbReference type="ARBA" id="ARBA00023002"/>
    </source>
</evidence>
<name>A0A2U3DV05_PURLI</name>
<reference evidence="4 7" key="4">
    <citation type="journal article" date="2024" name="Microbiol. Resour. Announc.">
        <title>Genome annotations for the ascomycete fungi Trichoderma harzianum, Trichoderma aggressivum, and Purpureocillium lilacinum.</title>
        <authorList>
            <person name="Beijen E.P.W."/>
            <person name="Ohm R.A."/>
        </authorList>
    </citation>
    <scope>NUCLEOTIDE SEQUENCE [LARGE SCALE GENOMIC DNA]</scope>
    <source>
        <strain evidence="4 7">CBS 150709</strain>
    </source>
</reference>
<evidence type="ECO:0000259" key="3">
    <source>
        <dbReference type="SMART" id="SM00829"/>
    </source>
</evidence>
<dbReference type="AlphaFoldDB" id="A0A2U3DV05"/>
<reference evidence="5 6" key="2">
    <citation type="journal article" date="2016" name="Front. Microbiol.">
        <title>Genome and transcriptome sequences reveal the specific parasitism of the nematophagous Purpureocillium lilacinum 36-1.</title>
        <authorList>
            <person name="Xie J."/>
            <person name="Li S."/>
            <person name="Mo C."/>
            <person name="Xiao X."/>
            <person name="Peng D."/>
            <person name="Wang G."/>
            <person name="Xiao Y."/>
        </authorList>
    </citation>
    <scope>NUCLEOTIDE SEQUENCE [LARGE SCALE GENOMIC DNA]</scope>
    <source>
        <strain evidence="5 6">36-1</strain>
    </source>
</reference>
<evidence type="ECO:0000313" key="4">
    <source>
        <dbReference type="EMBL" id="KAK4095457.1"/>
    </source>
</evidence>
<dbReference type="Pfam" id="PF08240">
    <property type="entry name" value="ADH_N"/>
    <property type="match status" value="1"/>
</dbReference>
<dbReference type="Proteomes" id="UP001287286">
    <property type="component" value="Unassembled WGS sequence"/>
</dbReference>
<gene>
    <name evidence="5" type="ORF">PCL_05300</name>
    <name evidence="4" type="ORF">Purlil1_253</name>
</gene>
<organism evidence="5 6">
    <name type="scientific">Purpureocillium lilacinum</name>
    <name type="common">Paecilomyces lilacinus</name>
    <dbReference type="NCBI Taxonomy" id="33203"/>
    <lineage>
        <taxon>Eukaryota</taxon>
        <taxon>Fungi</taxon>
        <taxon>Dikarya</taxon>
        <taxon>Ascomycota</taxon>
        <taxon>Pezizomycotina</taxon>
        <taxon>Sordariomycetes</taxon>
        <taxon>Hypocreomycetidae</taxon>
        <taxon>Hypocreales</taxon>
        <taxon>Ophiocordycipitaceae</taxon>
        <taxon>Purpureocillium</taxon>
    </lineage>
</organism>
<dbReference type="InterPro" id="IPR011032">
    <property type="entry name" value="GroES-like_sf"/>
</dbReference>
<sequence length="368" mass="39604">MHFPRVPATARQLSTTAARSLNTMATQKAVVIQGPGVAKLVTDRPIPRLRDDYILVKTAAVALNPTDWKHIHSRVKEAGPLVGCDYAGVVEKVGSKVTKSFKPGDRICGAAHGSNAVEREDGTFAEHIVVKGDMQIEIPSNLSVEEAATLGVGITTVGQGLYQTLGMKLPNEPLKEPAPVLIYGGSTATGTLGIQYAKLSGYTVLTTCSPRNAELVKAAGADFVFDYNDPDVGQKIREHTNDNLHYAWDTISLPASAKICAEALSSAPGGKYASLSSVDFPRKDCSSGFTLAYTALGEAFTFGDIKIPAKPEDYEFAKMFWELSRELLAEGKIKAHPRRVRQGLEGVLEGLQELKDNKVSGEKLVYTL</sequence>
<dbReference type="EMBL" id="JAWRVI010000001">
    <property type="protein sequence ID" value="KAK4095457.1"/>
    <property type="molecule type" value="Genomic_DNA"/>
</dbReference>
<evidence type="ECO:0000256" key="1">
    <source>
        <dbReference type="ARBA" id="ARBA00008072"/>
    </source>
</evidence>
<proteinExistence type="inferred from homology"/>
<reference evidence="5" key="1">
    <citation type="submission" date="2015-05" db="EMBL/GenBank/DDBJ databases">
        <authorList>
            <person name="Wang D.B."/>
            <person name="Wang M."/>
        </authorList>
    </citation>
    <scope>NUCLEOTIDE SEQUENCE</scope>
    <source>
        <strain evidence="5">36-1</strain>
    </source>
</reference>
<comment type="caution">
    <text evidence="5">The sequence shown here is derived from an EMBL/GenBank/DDBJ whole genome shotgun (WGS) entry which is preliminary data.</text>
</comment>
<dbReference type="Gene3D" id="3.40.50.720">
    <property type="entry name" value="NAD(P)-binding Rossmann-like Domain"/>
    <property type="match status" value="1"/>
</dbReference>
<comment type="similarity">
    <text evidence="1">Belongs to the zinc-containing alcohol dehydrogenase family.</text>
</comment>
<protein>
    <recommendedName>
        <fullName evidence="3">Enoyl reductase (ER) domain-containing protein</fullName>
    </recommendedName>
</protein>
<dbReference type="InterPro" id="IPR020843">
    <property type="entry name" value="ER"/>
</dbReference>
<dbReference type="Gene3D" id="3.90.180.10">
    <property type="entry name" value="Medium-chain alcohol dehydrogenases, catalytic domain"/>
    <property type="match status" value="1"/>
</dbReference>
<dbReference type="PANTHER" id="PTHR45348:SF2">
    <property type="entry name" value="ZINC-TYPE ALCOHOL DEHYDROGENASE-LIKE PROTEIN C2E1P3.01"/>
    <property type="match status" value="1"/>
</dbReference>
<dbReference type="EMBL" id="LCWV01000027">
    <property type="protein sequence ID" value="PWI66082.1"/>
    <property type="molecule type" value="Genomic_DNA"/>
</dbReference>
<keyword evidence="2" id="KW-0560">Oxidoreductase</keyword>
<feature type="domain" description="Enoyl reductase (ER)" evidence="3">
    <location>
        <begin position="36"/>
        <end position="365"/>
    </location>
</feature>